<organism evidence="6 8">
    <name type="scientific">Didymodactylos carnosus</name>
    <dbReference type="NCBI Taxonomy" id="1234261"/>
    <lineage>
        <taxon>Eukaryota</taxon>
        <taxon>Metazoa</taxon>
        <taxon>Spiralia</taxon>
        <taxon>Gnathifera</taxon>
        <taxon>Rotifera</taxon>
        <taxon>Eurotatoria</taxon>
        <taxon>Bdelloidea</taxon>
        <taxon>Philodinida</taxon>
        <taxon>Philodinidae</taxon>
        <taxon>Didymodactylos</taxon>
    </lineage>
</organism>
<keyword evidence="8" id="KW-1185">Reference proteome</keyword>
<evidence type="ECO:0000259" key="5">
    <source>
        <dbReference type="PROSITE" id="PS50303"/>
    </source>
</evidence>
<evidence type="ECO:0000313" key="8">
    <source>
        <dbReference type="Proteomes" id="UP000663829"/>
    </source>
</evidence>
<dbReference type="Proteomes" id="UP000663829">
    <property type="component" value="Unassembled WGS sequence"/>
</dbReference>
<dbReference type="GO" id="GO:0005730">
    <property type="term" value="C:nucleolus"/>
    <property type="evidence" value="ECO:0007669"/>
    <property type="project" value="TreeGrafter"/>
</dbReference>
<name>A0A814JD11_9BILA</name>
<dbReference type="GO" id="GO:0003729">
    <property type="term" value="F:mRNA binding"/>
    <property type="evidence" value="ECO:0007669"/>
    <property type="project" value="TreeGrafter"/>
</dbReference>
<dbReference type="PROSITE" id="PS50303">
    <property type="entry name" value="PUM_HD"/>
    <property type="match status" value="1"/>
</dbReference>
<feature type="coiled-coil region" evidence="3">
    <location>
        <begin position="176"/>
        <end position="207"/>
    </location>
</feature>
<dbReference type="InterPro" id="IPR011989">
    <property type="entry name" value="ARM-like"/>
</dbReference>
<dbReference type="InterPro" id="IPR040059">
    <property type="entry name" value="PUM3"/>
</dbReference>
<evidence type="ECO:0000256" key="4">
    <source>
        <dbReference type="SAM" id="MobiDB-lite"/>
    </source>
</evidence>
<dbReference type="GO" id="GO:0006417">
    <property type="term" value="P:regulation of translation"/>
    <property type="evidence" value="ECO:0007669"/>
    <property type="project" value="TreeGrafter"/>
</dbReference>
<dbReference type="PANTHER" id="PTHR13389">
    <property type="entry name" value="PUMILIO HOMOLOG 3"/>
    <property type="match status" value="1"/>
</dbReference>
<dbReference type="SMART" id="SM00025">
    <property type="entry name" value="Pumilio"/>
    <property type="match status" value="6"/>
</dbReference>
<dbReference type="AlphaFoldDB" id="A0A814JD11"/>
<dbReference type="Pfam" id="PF08144">
    <property type="entry name" value="CPL"/>
    <property type="match status" value="1"/>
</dbReference>
<dbReference type="InterPro" id="IPR001313">
    <property type="entry name" value="Pumilio_RNA-bd_rpt"/>
</dbReference>
<evidence type="ECO:0000256" key="3">
    <source>
        <dbReference type="SAM" id="Coils"/>
    </source>
</evidence>
<dbReference type="InterPro" id="IPR016024">
    <property type="entry name" value="ARM-type_fold"/>
</dbReference>
<protein>
    <recommendedName>
        <fullName evidence="5">PUM-HD domain-containing protein</fullName>
    </recommendedName>
</protein>
<evidence type="ECO:0000313" key="6">
    <source>
        <dbReference type="EMBL" id="CAF1033939.1"/>
    </source>
</evidence>
<keyword evidence="1" id="KW-0677">Repeat</keyword>
<dbReference type="Pfam" id="PF00806">
    <property type="entry name" value="PUF"/>
    <property type="match status" value="3"/>
</dbReference>
<dbReference type="Proteomes" id="UP000681722">
    <property type="component" value="Unassembled WGS sequence"/>
</dbReference>
<keyword evidence="2" id="KW-0694">RNA-binding</keyword>
<dbReference type="SUPFAM" id="SSF48371">
    <property type="entry name" value="ARM repeat"/>
    <property type="match status" value="1"/>
</dbReference>
<feature type="domain" description="PUM-HD" evidence="5">
    <location>
        <begin position="254"/>
        <end position="601"/>
    </location>
</feature>
<feature type="region of interest" description="Disordered" evidence="4">
    <location>
        <begin position="113"/>
        <end position="151"/>
    </location>
</feature>
<dbReference type="PANTHER" id="PTHR13389:SF0">
    <property type="entry name" value="PUMILIO HOMOLOG 3"/>
    <property type="match status" value="1"/>
</dbReference>
<evidence type="ECO:0000313" key="7">
    <source>
        <dbReference type="EMBL" id="CAF3804622.1"/>
    </source>
</evidence>
<dbReference type="InterPro" id="IPR012959">
    <property type="entry name" value="CPL_dom"/>
</dbReference>
<dbReference type="EMBL" id="CAJNOQ010003880">
    <property type="protein sequence ID" value="CAF1033939.1"/>
    <property type="molecule type" value="Genomic_DNA"/>
</dbReference>
<dbReference type="InterPro" id="IPR033133">
    <property type="entry name" value="PUM-HD"/>
</dbReference>
<sequence>MLVFLPLNNPKVRDHLIREKSIKLTKKCTASVTKRYARLVFTVSSPILYLLKQLKSKAFTSNSAYRMKIKTEKTSGVTSGNKKRKATVTDVNDIEPIKKKKVRFSDTSNGSITALSSLPKKKKKTESSPLEEIKKKKKKLNGSTKTDAPLDFDQLSSSLKSRADEKITQVQAKKQLIKSKESRRELLDNVKQIKKQLKTKQKQMEVRQLRKKKKHINIVQDKDSTTFRERLKERQKLRRGPLYDMAERSKKIWELLRKEDTTTETKQKLCAELMKLIEGNVKFLSMAHDTTRVLECLVQFGNEQQKSYIFEQIKNDIPLMSKSLYAHHLIIKLLTYGTVEQKQHIVKSFYRHVCKLARHTIGCRVLEHCYNDVCSAFERFQLVQEFYGREYCIVKATDEKNIEQLFEKKNEIQRASILEHLKEYITPCVEKDLLNGSIIHRVLHEYMRFANESGRTEMIDNVKERLIKMIHSRDGGRVAMYCVWYGTVKDRKLLIKSLKTFVVKIAKEEHGYPFLLAIFDCVDDTKLVSKIILQELMSNFDELIDDPHGKKVLMYLVSPRNTRHFNYDLIKLLKTADTLTTSKKDAVIRQQELFDYCKKFYLNYYPKNMFTCLKDGYKGLMMAETLEKVNDDMTLFYKSLSETLQNSSMEANNEQNLIEHHVAHNVLRQLITADEKRTRNTGNTSLISSILDNVSSDTLHSWVLCNRGCFIFVMMLEHGVKNETEHLRELLQPTLDTIKRQSFAGAKVLMEKLTTTTKNSIVTEKNQ</sequence>
<evidence type="ECO:0000256" key="1">
    <source>
        <dbReference type="ARBA" id="ARBA00022737"/>
    </source>
</evidence>
<keyword evidence="3" id="KW-0175">Coiled coil</keyword>
<dbReference type="EMBL" id="CAJOBC010003880">
    <property type="protein sequence ID" value="CAF3804622.1"/>
    <property type="molecule type" value="Genomic_DNA"/>
</dbReference>
<accession>A0A814JD11</accession>
<evidence type="ECO:0000256" key="2">
    <source>
        <dbReference type="ARBA" id="ARBA00022884"/>
    </source>
</evidence>
<proteinExistence type="predicted"/>
<comment type="caution">
    <text evidence="6">The sequence shown here is derived from an EMBL/GenBank/DDBJ whole genome shotgun (WGS) entry which is preliminary data.</text>
</comment>
<reference evidence="6" key="1">
    <citation type="submission" date="2021-02" db="EMBL/GenBank/DDBJ databases">
        <authorList>
            <person name="Nowell W R."/>
        </authorList>
    </citation>
    <scope>NUCLEOTIDE SEQUENCE</scope>
</reference>
<gene>
    <name evidence="6" type="ORF">GPM918_LOCUS15423</name>
    <name evidence="7" type="ORF">SRO942_LOCUS15423</name>
</gene>
<dbReference type="OrthoDB" id="497380at2759"/>
<dbReference type="Gene3D" id="1.25.10.10">
    <property type="entry name" value="Leucine-rich Repeat Variant"/>
    <property type="match status" value="2"/>
</dbReference>